<evidence type="ECO:0000256" key="2">
    <source>
        <dbReference type="ARBA" id="ARBA00022679"/>
    </source>
</evidence>
<protein>
    <submittedName>
        <fullName evidence="4">Macrolide family glycosyltransferase</fullName>
    </submittedName>
</protein>
<dbReference type="InterPro" id="IPR002213">
    <property type="entry name" value="UDP_glucos_trans"/>
</dbReference>
<accession>A0ABV5XXB3</accession>
<dbReference type="Pfam" id="PF06722">
    <property type="entry name" value="EryCIII-like_C"/>
    <property type="match status" value="1"/>
</dbReference>
<dbReference type="Proteomes" id="UP001589702">
    <property type="component" value="Unassembled WGS sequence"/>
</dbReference>
<dbReference type="EMBL" id="JBHMBC010000008">
    <property type="protein sequence ID" value="MFB9819391.1"/>
    <property type="molecule type" value="Genomic_DNA"/>
</dbReference>
<comment type="similarity">
    <text evidence="1">Belongs to the UDP-glycosyltransferase family.</text>
</comment>
<evidence type="ECO:0000259" key="3">
    <source>
        <dbReference type="Pfam" id="PF06722"/>
    </source>
</evidence>
<dbReference type="SUPFAM" id="SSF53756">
    <property type="entry name" value="UDP-Glycosyltransferase/glycogen phosphorylase"/>
    <property type="match status" value="1"/>
</dbReference>
<dbReference type="NCBIfam" id="TIGR01426">
    <property type="entry name" value="MGT"/>
    <property type="match status" value="1"/>
</dbReference>
<evidence type="ECO:0000313" key="5">
    <source>
        <dbReference type="Proteomes" id="UP001589702"/>
    </source>
</evidence>
<dbReference type="RefSeq" id="WP_234754028.1">
    <property type="nucleotide sequence ID" value="NZ_BAAAWN010000001.1"/>
</dbReference>
<dbReference type="PANTHER" id="PTHR48050">
    <property type="entry name" value="STEROL 3-BETA-GLUCOSYLTRANSFERASE"/>
    <property type="match status" value="1"/>
</dbReference>
<dbReference type="Gene3D" id="3.40.50.2000">
    <property type="entry name" value="Glycogen Phosphorylase B"/>
    <property type="match status" value="2"/>
</dbReference>
<dbReference type="CDD" id="cd03784">
    <property type="entry name" value="GT1_Gtf-like"/>
    <property type="match status" value="1"/>
</dbReference>
<sequence length="429" mass="46038">MHIAFICLPAAGHVNPTLPVVAELVRRGHRVTYATSAKYSKAVESAGAVFFPSGEDLAAFLPPREHSADGAPAPADGGPAPSPMAGMFAGMASGMMSGLLERILKGAREEFPALLARLAEDPPDGVCYDAMTLSGKMAAAKLDLPDIALLPSYATNEHFSMRDLMPGPPPPGMVEAWKQASQRINDFAAEHGVGHLQFMGGPPATLNISFIPREFQPSGETFDARFHFVGPCLGLRGNEEAWQPRTRDRPLLFVSLGTTPLNDRPDFFRMCLEGFAGTHWQVAMAIGERVEESELGEIPENFEVRPFFPQLEVLPHANAFLSHTGMNSTMEALYFGVPLVAFPLQPEQGANARRVEDLGLGRRLPQEGLSPELIRETVIAVSGDKAIRGNLEAMSARVRGAGGSSAAADAIEDFLRGLAVRLPVPPDAL</sequence>
<reference evidence="4 5" key="1">
    <citation type="submission" date="2024-09" db="EMBL/GenBank/DDBJ databases">
        <authorList>
            <person name="Sun Q."/>
            <person name="Mori K."/>
        </authorList>
    </citation>
    <scope>NUCLEOTIDE SEQUENCE [LARGE SCALE GENOMIC DNA]</scope>
    <source>
        <strain evidence="4 5">JCM 1334</strain>
    </source>
</reference>
<evidence type="ECO:0000256" key="1">
    <source>
        <dbReference type="ARBA" id="ARBA00009995"/>
    </source>
</evidence>
<dbReference type="PANTHER" id="PTHR48050:SF13">
    <property type="entry name" value="STEROL 3-BETA-GLUCOSYLTRANSFERASE UGT80A2"/>
    <property type="match status" value="1"/>
</dbReference>
<dbReference type="InterPro" id="IPR006326">
    <property type="entry name" value="UDPGT_MGT-like"/>
</dbReference>
<evidence type="ECO:0000313" key="4">
    <source>
        <dbReference type="EMBL" id="MFB9819391.1"/>
    </source>
</evidence>
<feature type="domain" description="Erythromycin biosynthesis protein CIII-like C-terminal" evidence="3">
    <location>
        <begin position="291"/>
        <end position="394"/>
    </location>
</feature>
<dbReference type="PROSITE" id="PS00375">
    <property type="entry name" value="UDPGT"/>
    <property type="match status" value="1"/>
</dbReference>
<dbReference type="InterPro" id="IPR035595">
    <property type="entry name" value="UDP_glycos_trans_CS"/>
</dbReference>
<gene>
    <name evidence="4" type="ORF">ACFFP1_07740</name>
</gene>
<dbReference type="InterPro" id="IPR010610">
    <property type="entry name" value="EryCIII-like_C"/>
</dbReference>
<keyword evidence="5" id="KW-1185">Reference proteome</keyword>
<name>A0ABV5XXB3_ARTRM</name>
<proteinExistence type="inferred from homology"/>
<organism evidence="4 5">
    <name type="scientific">Arthrobacter ramosus</name>
    <dbReference type="NCBI Taxonomy" id="1672"/>
    <lineage>
        <taxon>Bacteria</taxon>
        <taxon>Bacillati</taxon>
        <taxon>Actinomycetota</taxon>
        <taxon>Actinomycetes</taxon>
        <taxon>Micrococcales</taxon>
        <taxon>Micrococcaceae</taxon>
        <taxon>Arthrobacter</taxon>
    </lineage>
</organism>
<dbReference type="InterPro" id="IPR050426">
    <property type="entry name" value="Glycosyltransferase_28"/>
</dbReference>
<comment type="caution">
    <text evidence="4">The sequence shown here is derived from an EMBL/GenBank/DDBJ whole genome shotgun (WGS) entry which is preliminary data.</text>
</comment>
<keyword evidence="2" id="KW-0808">Transferase</keyword>